<keyword evidence="2" id="KW-1185">Reference proteome</keyword>
<organism evidence="1 2">
    <name type="scientific">Batillaria attramentaria</name>
    <dbReference type="NCBI Taxonomy" id="370345"/>
    <lineage>
        <taxon>Eukaryota</taxon>
        <taxon>Metazoa</taxon>
        <taxon>Spiralia</taxon>
        <taxon>Lophotrochozoa</taxon>
        <taxon>Mollusca</taxon>
        <taxon>Gastropoda</taxon>
        <taxon>Caenogastropoda</taxon>
        <taxon>Sorbeoconcha</taxon>
        <taxon>Cerithioidea</taxon>
        <taxon>Batillariidae</taxon>
        <taxon>Batillaria</taxon>
    </lineage>
</organism>
<sequence>MLIATCGESCADNVISRRKNTFFQEISQRVVSPFLPRTFPAPTSPLPAGKDAPLLGLPLLQYACLHATKIADLSRHFTKIIDEVTRHQRRCPKRSSRVKKLERKGATE</sequence>
<dbReference type="AlphaFoldDB" id="A0ABD0L2A6"/>
<dbReference type="Proteomes" id="UP001519460">
    <property type="component" value="Unassembled WGS sequence"/>
</dbReference>
<reference evidence="1 2" key="1">
    <citation type="journal article" date="2023" name="Sci. Data">
        <title>Genome assembly of the Korean intertidal mud-creeper Batillaria attramentaria.</title>
        <authorList>
            <person name="Patra A.K."/>
            <person name="Ho P.T."/>
            <person name="Jun S."/>
            <person name="Lee S.J."/>
            <person name="Kim Y."/>
            <person name="Won Y.J."/>
        </authorList>
    </citation>
    <scope>NUCLEOTIDE SEQUENCE [LARGE SCALE GENOMIC DNA]</scope>
    <source>
        <strain evidence="1">Wonlab-2016</strain>
    </source>
</reference>
<proteinExistence type="predicted"/>
<accession>A0ABD0L2A6</accession>
<dbReference type="EMBL" id="JACVVK020000092">
    <property type="protein sequence ID" value="KAK7493532.1"/>
    <property type="molecule type" value="Genomic_DNA"/>
</dbReference>
<name>A0ABD0L2A6_9CAEN</name>
<evidence type="ECO:0000313" key="1">
    <source>
        <dbReference type="EMBL" id="KAK7493532.1"/>
    </source>
</evidence>
<gene>
    <name evidence="1" type="ORF">BaRGS_00015243</name>
</gene>
<protein>
    <submittedName>
        <fullName evidence="1">Uncharacterized protein</fullName>
    </submittedName>
</protein>
<comment type="caution">
    <text evidence="1">The sequence shown here is derived from an EMBL/GenBank/DDBJ whole genome shotgun (WGS) entry which is preliminary data.</text>
</comment>
<evidence type="ECO:0000313" key="2">
    <source>
        <dbReference type="Proteomes" id="UP001519460"/>
    </source>
</evidence>